<evidence type="ECO:0000313" key="7">
    <source>
        <dbReference type="Proteomes" id="UP000009328"/>
    </source>
</evidence>
<dbReference type="Proteomes" id="UP000009328">
    <property type="component" value="Unassembled WGS sequence"/>
</dbReference>
<feature type="compositionally biased region" description="Low complexity" evidence="4">
    <location>
        <begin position="78"/>
        <end position="121"/>
    </location>
</feature>
<dbReference type="FunCoup" id="K0KQ83">
    <property type="interactions" value="68"/>
</dbReference>
<dbReference type="GO" id="GO:0009277">
    <property type="term" value="C:fungal-type cell wall"/>
    <property type="evidence" value="ECO:0007669"/>
    <property type="project" value="TreeGrafter"/>
</dbReference>
<feature type="compositionally biased region" description="Low complexity" evidence="4">
    <location>
        <begin position="54"/>
        <end position="71"/>
    </location>
</feature>
<dbReference type="eggNOG" id="ENOG502QREM">
    <property type="taxonomic scope" value="Eukaryota"/>
</dbReference>
<dbReference type="GO" id="GO:0031505">
    <property type="term" value="P:fungal-type cell wall organization"/>
    <property type="evidence" value="ECO:0007669"/>
    <property type="project" value="TreeGrafter"/>
</dbReference>
<gene>
    <name evidence="6" type="ORF">BN7_4787</name>
</gene>
<name>K0KQ83_WICCF</name>
<evidence type="ECO:0000256" key="1">
    <source>
        <dbReference type="ARBA" id="ARBA00004173"/>
    </source>
</evidence>
<comment type="similarity">
    <text evidence="2">Belongs to the SUN family.</text>
</comment>
<organism evidence="6 7">
    <name type="scientific">Wickerhamomyces ciferrii (strain ATCC 14091 / BCRC 22168 / CBS 111 / JCM 3599 / NBRC 0793 / NRRL Y-1031 F-60-10)</name>
    <name type="common">Yeast</name>
    <name type="synonym">Pichia ciferrii</name>
    <dbReference type="NCBI Taxonomy" id="1206466"/>
    <lineage>
        <taxon>Eukaryota</taxon>
        <taxon>Fungi</taxon>
        <taxon>Dikarya</taxon>
        <taxon>Ascomycota</taxon>
        <taxon>Saccharomycotina</taxon>
        <taxon>Saccharomycetes</taxon>
        <taxon>Phaffomycetales</taxon>
        <taxon>Wickerhamomycetaceae</taxon>
        <taxon>Wickerhamomyces</taxon>
    </lineage>
</organism>
<evidence type="ECO:0000256" key="3">
    <source>
        <dbReference type="ARBA" id="ARBA00023128"/>
    </source>
</evidence>
<dbReference type="InParanoid" id="K0KQ83"/>
<dbReference type="HOGENOM" id="CLU_033459_0_0_1"/>
<keyword evidence="5" id="KW-0732">Signal</keyword>
<evidence type="ECO:0000256" key="2">
    <source>
        <dbReference type="ARBA" id="ARBA00010579"/>
    </source>
</evidence>
<dbReference type="PANTHER" id="PTHR31316">
    <property type="entry name" value="BETA-GLUCOSIDASE-LIKE PROTEIN NCA3, MITOCHONDRIAL-RELATED"/>
    <property type="match status" value="1"/>
</dbReference>
<dbReference type="InterPro" id="IPR005556">
    <property type="entry name" value="SUN"/>
</dbReference>
<reference evidence="6 7" key="1">
    <citation type="journal article" date="2012" name="Eukaryot. Cell">
        <title>Draft genome sequence of Wickerhamomyces ciferrii NRRL Y-1031 F-60-10.</title>
        <authorList>
            <person name="Schneider J."/>
            <person name="Andrea H."/>
            <person name="Blom J."/>
            <person name="Jaenicke S."/>
            <person name="Ruckert C."/>
            <person name="Schorsch C."/>
            <person name="Szczepanowski R."/>
            <person name="Farwick M."/>
            <person name="Goesmann A."/>
            <person name="Puhler A."/>
            <person name="Schaffer S."/>
            <person name="Tauch A."/>
            <person name="Kohler T."/>
            <person name="Brinkrolf K."/>
        </authorList>
    </citation>
    <scope>NUCLEOTIDE SEQUENCE [LARGE SCALE GENOMIC DNA]</scope>
    <source>
        <strain evidence="7">ATCC 14091 / BCRC 22168 / CBS 111 / JCM 3599 / NBRC 0793 / NRRL Y-1031 F-60-10</strain>
    </source>
</reference>
<protein>
    <submittedName>
        <fullName evidence="6">Septation protein</fullName>
    </submittedName>
</protein>
<dbReference type="STRING" id="1206466.K0KQ83"/>
<dbReference type="Pfam" id="PF03856">
    <property type="entry name" value="SUN"/>
    <property type="match status" value="1"/>
</dbReference>
<feature type="signal peptide" evidence="5">
    <location>
        <begin position="1"/>
        <end position="17"/>
    </location>
</feature>
<comment type="caution">
    <text evidence="6">The sequence shown here is derived from an EMBL/GenBank/DDBJ whole genome shotgun (WGS) entry which is preliminary data.</text>
</comment>
<comment type="subcellular location">
    <subcellularLocation>
        <location evidence="1">Mitochondrion</location>
    </subcellularLocation>
</comment>
<dbReference type="PANTHER" id="PTHR31316:SF2">
    <property type="entry name" value="BETA-GLUCOSIDASE-LIKE PROTEIN NCA3, MITOCHONDRIAL-RELATED"/>
    <property type="match status" value="1"/>
</dbReference>
<dbReference type="InterPro" id="IPR051526">
    <property type="entry name" value="Beta-Glucosidase_SUN"/>
</dbReference>
<dbReference type="AlphaFoldDB" id="K0KQ83"/>
<accession>K0KQ83</accession>
<keyword evidence="7" id="KW-1185">Reference proteome</keyword>
<dbReference type="GO" id="GO:0005739">
    <property type="term" value="C:mitochondrion"/>
    <property type="evidence" value="ECO:0007669"/>
    <property type="project" value="UniProtKB-SubCell"/>
</dbReference>
<sequence length="402" mass="41706">MKYSIIPLLALASSVLAAPQPHAHEHHVHKRDPAVVYVTQTQVAYVDGNGNPITSTSAETQTQQEQTESAAPVDKKVTTLSSSSSQAQASSATTASSSQGGDDSSSSASQTSSQSSATSSSGNGGSGGISGDLSAFSDPTEEFEDGKYSCDSLPTGQGVIALDWLNFGGWASIMNMDGETSKSCQDGYYCSYACQAGMSKTQWPSNQPSDGKSIGGLLCKNGKLYKSNSDKKSLCEWGQKSANAVNKGKKSIALCRTDYPGSENMVVPTVIGAGESKPMSVVNEEGYYQWKGGSTSAQYYVNNAGISVEDGCVWGDASGTIGNWAPVVLGSGYSDGKTWLSIIPNPNNKNAPNYSIKIQAEDGATLNGDCSYINGKYSGGSGSESDGCTVSVTGGAANFVFY</sequence>
<feature type="chain" id="PRO_5003836418" evidence="5">
    <location>
        <begin position="18"/>
        <end position="402"/>
    </location>
</feature>
<evidence type="ECO:0000256" key="5">
    <source>
        <dbReference type="SAM" id="SignalP"/>
    </source>
</evidence>
<evidence type="ECO:0000313" key="6">
    <source>
        <dbReference type="EMBL" id="CCH45206.1"/>
    </source>
</evidence>
<proteinExistence type="inferred from homology"/>
<evidence type="ECO:0000256" key="4">
    <source>
        <dbReference type="SAM" id="MobiDB-lite"/>
    </source>
</evidence>
<dbReference type="EMBL" id="CAIF01000184">
    <property type="protein sequence ID" value="CCH45206.1"/>
    <property type="molecule type" value="Genomic_DNA"/>
</dbReference>
<feature type="region of interest" description="Disordered" evidence="4">
    <location>
        <begin position="48"/>
        <end position="149"/>
    </location>
</feature>
<dbReference type="GO" id="GO:0009986">
    <property type="term" value="C:cell surface"/>
    <property type="evidence" value="ECO:0007669"/>
    <property type="project" value="TreeGrafter"/>
</dbReference>
<keyword evidence="3" id="KW-0496">Mitochondrion</keyword>